<dbReference type="EMBL" id="JADIMG010000084">
    <property type="protein sequence ID" value="MBO8460461.1"/>
    <property type="molecule type" value="Genomic_DNA"/>
</dbReference>
<reference evidence="6" key="2">
    <citation type="journal article" date="2021" name="PeerJ">
        <title>Extensive microbial diversity within the chicken gut microbiome revealed by metagenomics and culture.</title>
        <authorList>
            <person name="Gilroy R."/>
            <person name="Ravi A."/>
            <person name="Getino M."/>
            <person name="Pursley I."/>
            <person name="Horton D.L."/>
            <person name="Alikhan N.F."/>
            <person name="Baker D."/>
            <person name="Gharbi K."/>
            <person name="Hall N."/>
            <person name="Watson M."/>
            <person name="Adriaenssens E.M."/>
            <person name="Foster-Nyarko E."/>
            <person name="Jarju S."/>
            <person name="Secka A."/>
            <person name="Antonio M."/>
            <person name="Oren A."/>
            <person name="Chaudhuri R.R."/>
            <person name="La Ragione R."/>
            <person name="Hildebrand F."/>
            <person name="Pallen M.J."/>
        </authorList>
    </citation>
    <scope>NUCLEOTIDE SEQUENCE</scope>
    <source>
        <strain evidence="6">G3-3990</strain>
    </source>
</reference>
<dbReference type="PANTHER" id="PTHR11644:SF2">
    <property type="entry name" value="CYTIDINE DEAMINASE"/>
    <property type="match status" value="1"/>
</dbReference>
<dbReference type="NCBIfam" id="NF004064">
    <property type="entry name" value="PRK05578.1"/>
    <property type="match status" value="1"/>
</dbReference>
<gene>
    <name evidence="6" type="ORF">IAA73_09035</name>
</gene>
<evidence type="ECO:0000256" key="2">
    <source>
        <dbReference type="ARBA" id="ARBA00022723"/>
    </source>
</evidence>
<dbReference type="GO" id="GO:0004126">
    <property type="term" value="F:cytidine deaminase activity"/>
    <property type="evidence" value="ECO:0007669"/>
    <property type="project" value="UniProtKB-EC"/>
</dbReference>
<evidence type="ECO:0000313" key="6">
    <source>
        <dbReference type="EMBL" id="MBO8460461.1"/>
    </source>
</evidence>
<feature type="domain" description="CMP/dCMP-type deaminase" evidence="5">
    <location>
        <begin position="20"/>
        <end position="156"/>
    </location>
</feature>
<dbReference type="InterPro" id="IPR016193">
    <property type="entry name" value="Cytidine_deaminase-like"/>
</dbReference>
<dbReference type="CDD" id="cd01283">
    <property type="entry name" value="cytidine_deaminase"/>
    <property type="match status" value="1"/>
</dbReference>
<evidence type="ECO:0000313" key="7">
    <source>
        <dbReference type="Proteomes" id="UP000823641"/>
    </source>
</evidence>
<dbReference type="GO" id="GO:0042802">
    <property type="term" value="F:identical protein binding"/>
    <property type="evidence" value="ECO:0007669"/>
    <property type="project" value="UniProtKB-ARBA"/>
</dbReference>
<comment type="similarity">
    <text evidence="1">Belongs to the cytidine and deoxycytidylate deaminase family.</text>
</comment>
<dbReference type="SUPFAM" id="SSF53927">
    <property type="entry name" value="Cytidine deaminase-like"/>
    <property type="match status" value="1"/>
</dbReference>
<name>A0A9D9HUK1_9BACT</name>
<keyword evidence="2" id="KW-0479">Metal-binding</keyword>
<dbReference type="PROSITE" id="PS00903">
    <property type="entry name" value="CYT_DCMP_DEAMINASES_1"/>
    <property type="match status" value="1"/>
</dbReference>
<reference evidence="6" key="1">
    <citation type="submission" date="2020-10" db="EMBL/GenBank/DDBJ databases">
        <authorList>
            <person name="Gilroy R."/>
        </authorList>
    </citation>
    <scope>NUCLEOTIDE SEQUENCE</scope>
    <source>
        <strain evidence="6">G3-3990</strain>
    </source>
</reference>
<dbReference type="Pfam" id="PF00383">
    <property type="entry name" value="dCMP_cyt_deam_1"/>
    <property type="match status" value="1"/>
</dbReference>
<sequence>MNKITISTEVIVYTYEELPPRYKELIDAAKAQTANAYAPYSQFKVGAAALLSNNEIICGSNQENAAYPSGTCAERTTLFYANARYPQSSVCALAVAAYQSGDFLEEPISPCGACRQVILESEERFGSPIDILLYGKRNIYLIKGARALLPFCFVGETMGYTIQTEKNTAYGKNTV</sequence>
<dbReference type="AlphaFoldDB" id="A0A9D9HUK1"/>
<dbReference type="GO" id="GO:0005829">
    <property type="term" value="C:cytosol"/>
    <property type="evidence" value="ECO:0007669"/>
    <property type="project" value="TreeGrafter"/>
</dbReference>
<dbReference type="PANTHER" id="PTHR11644">
    <property type="entry name" value="CYTIDINE DEAMINASE"/>
    <property type="match status" value="1"/>
</dbReference>
<dbReference type="EC" id="3.5.4.5" evidence="6"/>
<dbReference type="InterPro" id="IPR016192">
    <property type="entry name" value="APOBEC/CMP_deaminase_Zn-bd"/>
</dbReference>
<organism evidence="6 7">
    <name type="scientific">Candidatus Gallipaludibacter merdavium</name>
    <dbReference type="NCBI Taxonomy" id="2840839"/>
    <lineage>
        <taxon>Bacteria</taxon>
        <taxon>Pseudomonadati</taxon>
        <taxon>Bacteroidota</taxon>
        <taxon>Bacteroidia</taxon>
        <taxon>Bacteroidales</taxon>
        <taxon>Candidatus Gallipaludibacter</taxon>
    </lineage>
</organism>
<dbReference type="PROSITE" id="PS51747">
    <property type="entry name" value="CYT_DCMP_DEAMINASES_2"/>
    <property type="match status" value="1"/>
</dbReference>
<accession>A0A9D9HUK1</accession>
<dbReference type="GO" id="GO:0055086">
    <property type="term" value="P:nucleobase-containing small molecule metabolic process"/>
    <property type="evidence" value="ECO:0007669"/>
    <property type="project" value="UniProtKB-ARBA"/>
</dbReference>
<dbReference type="InterPro" id="IPR050202">
    <property type="entry name" value="Cyt/Deoxycyt_deaminase"/>
</dbReference>
<comment type="caution">
    <text evidence="6">The sequence shown here is derived from an EMBL/GenBank/DDBJ whole genome shotgun (WGS) entry which is preliminary data.</text>
</comment>
<keyword evidence="4" id="KW-0862">Zinc</keyword>
<dbReference type="GO" id="GO:0072527">
    <property type="term" value="P:pyrimidine-containing compound metabolic process"/>
    <property type="evidence" value="ECO:0007669"/>
    <property type="project" value="UniProtKB-ARBA"/>
</dbReference>
<evidence type="ECO:0000256" key="1">
    <source>
        <dbReference type="ARBA" id="ARBA00006576"/>
    </source>
</evidence>
<dbReference type="InterPro" id="IPR002125">
    <property type="entry name" value="CMP_dCMP_dom"/>
</dbReference>
<evidence type="ECO:0000256" key="3">
    <source>
        <dbReference type="ARBA" id="ARBA00022801"/>
    </source>
</evidence>
<dbReference type="Gene3D" id="3.40.140.10">
    <property type="entry name" value="Cytidine Deaminase, domain 2"/>
    <property type="match status" value="1"/>
</dbReference>
<dbReference type="GO" id="GO:0008270">
    <property type="term" value="F:zinc ion binding"/>
    <property type="evidence" value="ECO:0007669"/>
    <property type="project" value="InterPro"/>
</dbReference>
<evidence type="ECO:0000259" key="5">
    <source>
        <dbReference type="PROSITE" id="PS51747"/>
    </source>
</evidence>
<evidence type="ECO:0000256" key="4">
    <source>
        <dbReference type="ARBA" id="ARBA00022833"/>
    </source>
</evidence>
<dbReference type="Proteomes" id="UP000823641">
    <property type="component" value="Unassembled WGS sequence"/>
</dbReference>
<proteinExistence type="inferred from homology"/>
<keyword evidence="3 6" id="KW-0378">Hydrolase</keyword>
<protein>
    <submittedName>
        <fullName evidence="6">Cytidine deaminase</fullName>
        <ecNumber evidence="6">3.5.4.5</ecNumber>
    </submittedName>
</protein>